<feature type="transmembrane region" description="Helical" evidence="9">
    <location>
        <begin position="18"/>
        <end position="38"/>
    </location>
</feature>
<name>A0A1V9YL45_9STRA</name>
<evidence type="ECO:0000256" key="3">
    <source>
        <dbReference type="ARBA" id="ARBA00022692"/>
    </source>
</evidence>
<evidence type="ECO:0000259" key="10">
    <source>
        <dbReference type="Pfam" id="PF07885"/>
    </source>
</evidence>
<comment type="caution">
    <text evidence="11">The sequence shown here is derived from an EMBL/GenBank/DDBJ whole genome shotgun (WGS) entry which is preliminary data.</text>
</comment>
<keyword evidence="5" id="KW-0406">Ion transport</keyword>
<reference evidence="11 12" key="1">
    <citation type="journal article" date="2014" name="Genome Biol. Evol.">
        <title>The secreted proteins of Achlya hypogyna and Thraustotheca clavata identify the ancestral oomycete secretome and reveal gene acquisitions by horizontal gene transfer.</title>
        <authorList>
            <person name="Misner I."/>
            <person name="Blouin N."/>
            <person name="Leonard G."/>
            <person name="Richards T.A."/>
            <person name="Lane C.E."/>
        </authorList>
    </citation>
    <scope>NUCLEOTIDE SEQUENCE [LARGE SCALE GENOMIC DNA]</scope>
    <source>
        <strain evidence="11 12">ATCC 34112</strain>
    </source>
</reference>
<dbReference type="OrthoDB" id="415460at2759"/>
<protein>
    <submittedName>
        <fullName evidence="11">Voltage-gated Ion Channel (VIC) Superfamily</fullName>
    </submittedName>
</protein>
<keyword evidence="8" id="KW-0175">Coiled coil</keyword>
<feature type="coiled-coil region" evidence="8">
    <location>
        <begin position="115"/>
        <end position="202"/>
    </location>
</feature>
<dbReference type="SUPFAM" id="SSF81324">
    <property type="entry name" value="Voltage-gated potassium channels"/>
    <property type="match status" value="1"/>
</dbReference>
<organism evidence="11 12">
    <name type="scientific">Thraustotheca clavata</name>
    <dbReference type="NCBI Taxonomy" id="74557"/>
    <lineage>
        <taxon>Eukaryota</taxon>
        <taxon>Sar</taxon>
        <taxon>Stramenopiles</taxon>
        <taxon>Oomycota</taxon>
        <taxon>Saprolegniomycetes</taxon>
        <taxon>Saprolegniales</taxon>
        <taxon>Achlyaceae</taxon>
        <taxon>Thraustotheca</taxon>
    </lineage>
</organism>
<keyword evidence="4 9" id="KW-1133">Transmembrane helix</keyword>
<evidence type="ECO:0000256" key="7">
    <source>
        <dbReference type="ARBA" id="ARBA00023303"/>
    </source>
</evidence>
<dbReference type="Pfam" id="PF07885">
    <property type="entry name" value="Ion_trans_2"/>
    <property type="match status" value="1"/>
</dbReference>
<dbReference type="AlphaFoldDB" id="A0A1V9YL45"/>
<accession>A0A1V9YL45</accession>
<dbReference type="InterPro" id="IPR018247">
    <property type="entry name" value="EF_Hand_1_Ca_BS"/>
</dbReference>
<dbReference type="GO" id="GO:0001508">
    <property type="term" value="P:action potential"/>
    <property type="evidence" value="ECO:0007669"/>
    <property type="project" value="TreeGrafter"/>
</dbReference>
<keyword evidence="2" id="KW-0813">Transport</keyword>
<sequence>MTTVGYGDEVPVTPWGKFIASIAMMSGMLILALPISVIGSNFQQVMKEVLHDTIKKNMELVTGKVVLRYNAFGRDEVSDILRSFQIVGEDIDIDPDELIALYDVNHTGTLEDDELMHFKNDLEELQNTMLKHRLNIVPAMTEQTRRFSQAAALKNLRNEHEKSNQQLDVLEEVMEMRLLESEVRMEAQLNKIMAMLTNLEKQVDSLQS</sequence>
<keyword evidence="6 9" id="KW-0472">Membrane</keyword>
<evidence type="ECO:0000313" key="12">
    <source>
        <dbReference type="Proteomes" id="UP000243217"/>
    </source>
</evidence>
<dbReference type="InterPro" id="IPR028325">
    <property type="entry name" value="VG_K_chnl"/>
</dbReference>
<keyword evidence="7" id="KW-0407">Ion channel</keyword>
<evidence type="ECO:0000256" key="2">
    <source>
        <dbReference type="ARBA" id="ARBA00022448"/>
    </source>
</evidence>
<evidence type="ECO:0000256" key="1">
    <source>
        <dbReference type="ARBA" id="ARBA00004141"/>
    </source>
</evidence>
<evidence type="ECO:0000256" key="4">
    <source>
        <dbReference type="ARBA" id="ARBA00022989"/>
    </source>
</evidence>
<dbReference type="PANTHER" id="PTHR11537">
    <property type="entry name" value="VOLTAGE-GATED POTASSIUM CHANNEL"/>
    <property type="match status" value="1"/>
</dbReference>
<dbReference type="PANTHER" id="PTHR11537:SF254">
    <property type="entry name" value="POTASSIUM VOLTAGE-GATED CHANNEL PROTEIN SHAB"/>
    <property type="match status" value="1"/>
</dbReference>
<evidence type="ECO:0000256" key="5">
    <source>
        <dbReference type="ARBA" id="ARBA00023065"/>
    </source>
</evidence>
<evidence type="ECO:0000256" key="9">
    <source>
        <dbReference type="SAM" id="Phobius"/>
    </source>
</evidence>
<dbReference type="PROSITE" id="PS00018">
    <property type="entry name" value="EF_HAND_1"/>
    <property type="match status" value="1"/>
</dbReference>
<comment type="subcellular location">
    <subcellularLocation>
        <location evidence="1">Membrane</location>
        <topology evidence="1">Multi-pass membrane protein</topology>
    </subcellularLocation>
</comment>
<keyword evidence="3 9" id="KW-0812">Transmembrane</keyword>
<feature type="domain" description="Potassium channel" evidence="10">
    <location>
        <begin position="1"/>
        <end position="43"/>
    </location>
</feature>
<evidence type="ECO:0000256" key="6">
    <source>
        <dbReference type="ARBA" id="ARBA00023136"/>
    </source>
</evidence>
<gene>
    <name evidence="11" type="ORF">THRCLA_10551</name>
</gene>
<dbReference type="STRING" id="74557.A0A1V9YL45"/>
<dbReference type="InterPro" id="IPR013099">
    <property type="entry name" value="K_chnl_dom"/>
</dbReference>
<proteinExistence type="predicted"/>
<dbReference type="GO" id="GO:0005249">
    <property type="term" value="F:voltage-gated potassium channel activity"/>
    <property type="evidence" value="ECO:0007669"/>
    <property type="project" value="InterPro"/>
</dbReference>
<keyword evidence="12" id="KW-1185">Reference proteome</keyword>
<dbReference type="Gene3D" id="1.10.287.70">
    <property type="match status" value="1"/>
</dbReference>
<evidence type="ECO:0000256" key="8">
    <source>
        <dbReference type="SAM" id="Coils"/>
    </source>
</evidence>
<evidence type="ECO:0000313" key="11">
    <source>
        <dbReference type="EMBL" id="OQR86453.1"/>
    </source>
</evidence>
<dbReference type="EMBL" id="JNBS01003520">
    <property type="protein sequence ID" value="OQR86453.1"/>
    <property type="molecule type" value="Genomic_DNA"/>
</dbReference>
<dbReference type="GO" id="GO:0008076">
    <property type="term" value="C:voltage-gated potassium channel complex"/>
    <property type="evidence" value="ECO:0007669"/>
    <property type="project" value="InterPro"/>
</dbReference>
<dbReference type="Proteomes" id="UP000243217">
    <property type="component" value="Unassembled WGS sequence"/>
</dbReference>